<dbReference type="RefSeq" id="WP_146211303.1">
    <property type="nucleotide sequence ID" value="NZ_QGDQ01000037.1"/>
</dbReference>
<dbReference type="Proteomes" id="UP000245469">
    <property type="component" value="Unassembled WGS sequence"/>
</dbReference>
<sequence length="288" mass="31659">MSPRSRRRPSKNSARRARAQRGAAGIPRPRTSPEETFLEQPEPFVSNDDALLVLHRAVEDPAFQQFVDRLPLVHLVDEFLEWIGDGVEINELAERTATEEEEEDDTDDSAEVLDVDALPSRLGVATIGATGVERWRSQVIALACSRWGVISHNEDGLERSPDGMGWTAHDPVERTWVRTLVVASAMECTVRYVSAQHIAGGHVRQRLATMIVSAGEDQPLPLGLVSALHPNDLLAEHVDRIVREHVEEMRVWGVLADGADVCAAPGAEPFVRSLAINLQMSPVLEPAA</sequence>
<gene>
    <name evidence="2" type="ORF">BXY45_13740</name>
</gene>
<feature type="compositionally biased region" description="Low complexity" evidence="1">
    <location>
        <begin position="20"/>
        <end position="29"/>
    </location>
</feature>
<evidence type="ECO:0000313" key="2">
    <source>
        <dbReference type="EMBL" id="PWJ47497.1"/>
    </source>
</evidence>
<comment type="caution">
    <text evidence="2">The sequence shown here is derived from an EMBL/GenBank/DDBJ whole genome shotgun (WGS) entry which is preliminary data.</text>
</comment>
<accession>A0A316ACI9</accession>
<dbReference type="OrthoDB" id="5181792at2"/>
<keyword evidence="3" id="KW-1185">Reference proteome</keyword>
<proteinExistence type="predicted"/>
<protein>
    <submittedName>
        <fullName evidence="2">Uncharacterized protein</fullName>
    </submittedName>
</protein>
<organism evidence="2 3">
    <name type="scientific">Quadrisphaera granulorum</name>
    <dbReference type="NCBI Taxonomy" id="317664"/>
    <lineage>
        <taxon>Bacteria</taxon>
        <taxon>Bacillati</taxon>
        <taxon>Actinomycetota</taxon>
        <taxon>Actinomycetes</taxon>
        <taxon>Kineosporiales</taxon>
        <taxon>Kineosporiaceae</taxon>
        <taxon>Quadrisphaera</taxon>
    </lineage>
</organism>
<dbReference type="EMBL" id="QGDQ01000037">
    <property type="protein sequence ID" value="PWJ47497.1"/>
    <property type="molecule type" value="Genomic_DNA"/>
</dbReference>
<evidence type="ECO:0000313" key="3">
    <source>
        <dbReference type="Proteomes" id="UP000245469"/>
    </source>
</evidence>
<feature type="region of interest" description="Disordered" evidence="1">
    <location>
        <begin position="1"/>
        <end position="36"/>
    </location>
</feature>
<name>A0A316ACI9_9ACTN</name>
<dbReference type="AlphaFoldDB" id="A0A316ACI9"/>
<reference evidence="2 3" key="1">
    <citation type="submission" date="2018-03" db="EMBL/GenBank/DDBJ databases">
        <title>Genomic Encyclopedia of Archaeal and Bacterial Type Strains, Phase II (KMG-II): from individual species to whole genera.</title>
        <authorList>
            <person name="Goeker M."/>
        </authorList>
    </citation>
    <scope>NUCLEOTIDE SEQUENCE [LARGE SCALE GENOMIC DNA]</scope>
    <source>
        <strain evidence="2 3">DSM 44889</strain>
    </source>
</reference>
<feature type="compositionally biased region" description="Basic residues" evidence="1">
    <location>
        <begin position="1"/>
        <end position="19"/>
    </location>
</feature>
<evidence type="ECO:0000256" key="1">
    <source>
        <dbReference type="SAM" id="MobiDB-lite"/>
    </source>
</evidence>